<dbReference type="AlphaFoldDB" id="A0A0C3LEV1"/>
<proteinExistence type="predicted"/>
<dbReference type="PANTHER" id="PTHR15565:SF0">
    <property type="entry name" value="PROTEIN AATF"/>
    <property type="match status" value="1"/>
</dbReference>
<dbReference type="OrthoDB" id="5783963at2759"/>
<organism evidence="3 4">
    <name type="scientific">Tulasnella calospora MUT 4182</name>
    <dbReference type="NCBI Taxonomy" id="1051891"/>
    <lineage>
        <taxon>Eukaryota</taxon>
        <taxon>Fungi</taxon>
        <taxon>Dikarya</taxon>
        <taxon>Basidiomycota</taxon>
        <taxon>Agaricomycotina</taxon>
        <taxon>Agaricomycetes</taxon>
        <taxon>Cantharellales</taxon>
        <taxon>Tulasnellaceae</taxon>
        <taxon>Tulasnella</taxon>
    </lineage>
</organism>
<name>A0A0C3LEV1_9AGAM</name>
<feature type="compositionally biased region" description="Acidic residues" evidence="1">
    <location>
        <begin position="83"/>
        <end position="94"/>
    </location>
</feature>
<dbReference type="InterPro" id="IPR025160">
    <property type="entry name" value="AATF"/>
</dbReference>
<reference evidence="3 4" key="1">
    <citation type="submission" date="2014-04" db="EMBL/GenBank/DDBJ databases">
        <authorList>
            <consortium name="DOE Joint Genome Institute"/>
            <person name="Kuo A."/>
            <person name="Girlanda M."/>
            <person name="Perotto S."/>
            <person name="Kohler A."/>
            <person name="Nagy L.G."/>
            <person name="Floudas D."/>
            <person name="Copeland A."/>
            <person name="Barry K.W."/>
            <person name="Cichocki N."/>
            <person name="Veneault-Fourrey C."/>
            <person name="LaButti K."/>
            <person name="Lindquist E.A."/>
            <person name="Lipzen A."/>
            <person name="Lundell T."/>
            <person name="Morin E."/>
            <person name="Murat C."/>
            <person name="Sun H."/>
            <person name="Tunlid A."/>
            <person name="Henrissat B."/>
            <person name="Grigoriev I.V."/>
            <person name="Hibbett D.S."/>
            <person name="Martin F."/>
            <person name="Nordberg H.P."/>
            <person name="Cantor M.N."/>
            <person name="Hua S.X."/>
        </authorList>
    </citation>
    <scope>NUCLEOTIDE SEQUENCE [LARGE SCALE GENOMIC DNA]</scope>
    <source>
        <strain evidence="3 4">MUT 4182</strain>
    </source>
</reference>
<evidence type="ECO:0000313" key="4">
    <source>
        <dbReference type="Proteomes" id="UP000054248"/>
    </source>
</evidence>
<feature type="compositionally biased region" description="Acidic residues" evidence="1">
    <location>
        <begin position="110"/>
        <end position="142"/>
    </location>
</feature>
<protein>
    <recommendedName>
        <fullName evidence="2">AATF leucine zipper-containing domain-containing protein</fullName>
    </recommendedName>
</protein>
<dbReference type="Pfam" id="PF13339">
    <property type="entry name" value="AATF-Che1"/>
    <property type="match status" value="1"/>
</dbReference>
<feature type="domain" description="AATF leucine zipper-containing" evidence="2">
    <location>
        <begin position="204"/>
        <end position="333"/>
    </location>
</feature>
<evidence type="ECO:0000313" key="3">
    <source>
        <dbReference type="EMBL" id="KIO19972.1"/>
    </source>
</evidence>
<dbReference type="EMBL" id="KN823194">
    <property type="protein sequence ID" value="KIO19972.1"/>
    <property type="molecule type" value="Genomic_DNA"/>
</dbReference>
<evidence type="ECO:0000259" key="2">
    <source>
        <dbReference type="Pfam" id="PF13339"/>
    </source>
</evidence>
<keyword evidence="4" id="KW-1185">Reference proteome</keyword>
<feature type="compositionally biased region" description="Acidic residues" evidence="1">
    <location>
        <begin position="154"/>
        <end position="172"/>
    </location>
</feature>
<dbReference type="HOGENOM" id="CLU_918779_0_0_1"/>
<dbReference type="InterPro" id="IPR039223">
    <property type="entry name" value="AATF/Bfr2"/>
</dbReference>
<gene>
    <name evidence="3" type="ORF">M407DRAFT_30371</name>
</gene>
<dbReference type="STRING" id="1051891.A0A0C3LEV1"/>
<dbReference type="GO" id="GO:0005730">
    <property type="term" value="C:nucleolus"/>
    <property type="evidence" value="ECO:0007669"/>
    <property type="project" value="TreeGrafter"/>
</dbReference>
<dbReference type="Proteomes" id="UP000054248">
    <property type="component" value="Unassembled WGS sequence"/>
</dbReference>
<dbReference type="GO" id="GO:0000462">
    <property type="term" value="P:maturation of SSU-rRNA from tricistronic rRNA transcript (SSU-rRNA, 5.8S rRNA, LSU-rRNA)"/>
    <property type="evidence" value="ECO:0007669"/>
    <property type="project" value="TreeGrafter"/>
</dbReference>
<evidence type="ECO:0000256" key="1">
    <source>
        <dbReference type="SAM" id="MobiDB-lite"/>
    </source>
</evidence>
<feature type="compositionally biased region" description="Basic and acidic residues" evidence="1">
    <location>
        <begin position="173"/>
        <end position="191"/>
    </location>
</feature>
<reference evidence="4" key="2">
    <citation type="submission" date="2015-01" db="EMBL/GenBank/DDBJ databases">
        <title>Evolutionary Origins and Diversification of the Mycorrhizal Mutualists.</title>
        <authorList>
            <consortium name="DOE Joint Genome Institute"/>
            <consortium name="Mycorrhizal Genomics Consortium"/>
            <person name="Kohler A."/>
            <person name="Kuo A."/>
            <person name="Nagy L.G."/>
            <person name="Floudas D."/>
            <person name="Copeland A."/>
            <person name="Barry K.W."/>
            <person name="Cichocki N."/>
            <person name="Veneault-Fourrey C."/>
            <person name="LaButti K."/>
            <person name="Lindquist E.A."/>
            <person name="Lipzen A."/>
            <person name="Lundell T."/>
            <person name="Morin E."/>
            <person name="Murat C."/>
            <person name="Riley R."/>
            <person name="Ohm R."/>
            <person name="Sun H."/>
            <person name="Tunlid A."/>
            <person name="Henrissat B."/>
            <person name="Grigoriev I.V."/>
            <person name="Hibbett D.S."/>
            <person name="Martin F."/>
        </authorList>
    </citation>
    <scope>NUCLEOTIDE SEQUENCE [LARGE SCALE GENOMIC DNA]</scope>
    <source>
        <strain evidence="4">MUT 4182</strain>
    </source>
</reference>
<dbReference type="PANTHER" id="PTHR15565">
    <property type="entry name" value="AATF PROTEIN APOPTOSIS ANTAGONIZING TRANSCRIPTION FACTOR"/>
    <property type="match status" value="1"/>
</dbReference>
<accession>A0A0C3LEV1</accession>
<feature type="region of interest" description="Disordered" evidence="1">
    <location>
        <begin position="58"/>
        <end position="191"/>
    </location>
</feature>
<sequence length="342" mass="38359">MSRLTLAQQIAHLEDTVPDYDPEDAYNAVESNGPVDQDMALGLEDAGREHYVEVGKSSLRKLHDRAPDPKYNSVKTSRSKIFEDDEDTPDEDALGGDLAKFAILTGPADNEGDEDEMDEDEEMEDEEFERSEDEGEEEEEEAYQPPKPFGEVQEGSDDAESGDNDQLDGGDELEVKSNDVHKQVDEGEGDRQLAEALRKTREQDRAKGKAVARQLATWDTLLDSRIRLQKSVVAANRLPLPENLSQFGSNNSEAEAAVNRLLEAALNMSEDLMEFQELYMKTQEDNLEVPPRKRRKLDSSLTTDYEAQVREATASASTLESTYHRTLLQTLHKCSKMESKAQ</sequence>